<dbReference type="RefSeq" id="WP_006293049.1">
    <property type="nucleotide sequence ID" value="NZ_GG770225.1"/>
</dbReference>
<comment type="caution">
    <text evidence="1">The sequence shown here is derived from an EMBL/GenBank/DDBJ whole genome shotgun (WGS) entry which is preliminary data.</text>
</comment>
<name>W5IJH9_SCAIO</name>
<proteinExistence type="predicted"/>
<dbReference type="eggNOG" id="ENOG50331UW">
    <property type="taxonomic scope" value="Bacteria"/>
</dbReference>
<dbReference type="Proteomes" id="UP000005777">
    <property type="component" value="Unassembled WGS sequence"/>
</dbReference>
<keyword evidence="2" id="KW-1185">Reference proteome</keyword>
<evidence type="ECO:0000313" key="1">
    <source>
        <dbReference type="EMBL" id="EFG27050.1"/>
    </source>
</evidence>
<protein>
    <recommendedName>
        <fullName evidence="3">Arylsulfotransferase N-terminal domain-containing protein</fullName>
    </recommendedName>
</protein>
<dbReference type="EMBL" id="ADCX01000003">
    <property type="protein sequence ID" value="EFG27050.1"/>
    <property type="molecule type" value="Genomic_DNA"/>
</dbReference>
<dbReference type="PROSITE" id="PS51257">
    <property type="entry name" value="PROKAR_LIPOPROTEIN"/>
    <property type="match status" value="1"/>
</dbReference>
<accession>W5IJH9</accession>
<gene>
    <name evidence="1" type="ORF">HMPREF9020_00682</name>
</gene>
<dbReference type="SUPFAM" id="SSF50969">
    <property type="entry name" value="YVTN repeat-like/Quinoprotein amine dehydrogenase"/>
    <property type="match status" value="1"/>
</dbReference>
<dbReference type="HOGENOM" id="CLU_643872_0_0_11"/>
<sequence>MDTKIVHRKLVQIIAVLSALAFLFSCCSACGLDRFDKKSFEKINLKEYQYALFISPQWTDDDGGKIGYLLLIKPNGQYLVQRQGSMDNGSISWTKNSLFYTDSKRDYWLSDSRAPHRVPSEKFYLQDGLVTLADGVTRVGVYNGGYSNSQHTDYDEQIVISDTHWQSHRFRSHFQYSLVAACGNDVYGLTTDDSLTSKVFDKSVDRIVQNKRFSFKKVMKYTDPLGESGPVTGKGSCANNRIVFLGSHSRESGEKIRHTEVTKKLLAHQQKDEYGKKEIESIEVINVQTGEWKSLPLINKDHTTFLSNRFGFDYSVQTYNSLNKGYLYWIHGDGRILKTDMKSGVTTVVSTILHNTKHKIEDIAFHPTVIKNRMVVLVEDWTKPDRDITIYTIDLKTGTKVSQVSIKGLEKKIADNMILRGFAVRP</sequence>
<reference evidence="1 2" key="1">
    <citation type="submission" date="2012-01" db="EMBL/GenBank/DDBJ databases">
        <title>The Genome Sequence of Scardovia inopinata F0304.</title>
        <authorList>
            <consortium name="The Broad Institute Genome Sequencing Platform"/>
            <person name="Earl A."/>
            <person name="Ward D."/>
            <person name="Feldgarden M."/>
            <person name="Gevers D."/>
            <person name="Izard J."/>
            <person name="Baranova O.V."/>
            <person name="Blanton J.M."/>
            <person name="Tanner A.C."/>
            <person name="Dewhirst F.E."/>
            <person name="Young S.K."/>
            <person name="Zeng Q."/>
            <person name="Gargeya S."/>
            <person name="Fitzgerald M."/>
            <person name="Haas B."/>
            <person name="Abouelleil A."/>
            <person name="Alvarado L."/>
            <person name="Arachchi H.M."/>
            <person name="Berlin A."/>
            <person name="Chapman S.B."/>
            <person name="Gearin G."/>
            <person name="Goldberg J."/>
            <person name="Griggs A."/>
            <person name="Gujja S."/>
            <person name="Hansen M."/>
            <person name="Heiman D."/>
            <person name="Howarth C."/>
            <person name="Larimer J."/>
            <person name="Lui A."/>
            <person name="MacDonald P.J."/>
            <person name="McCowen C."/>
            <person name="Montmayeur A."/>
            <person name="Murphy C."/>
            <person name="Neiman D."/>
            <person name="Pearson M."/>
            <person name="Priest M."/>
            <person name="Roberts A."/>
            <person name="Saif S."/>
            <person name="Shea T."/>
            <person name="Sisk P."/>
            <person name="Stolte C."/>
            <person name="Sykes S."/>
            <person name="Wortman J."/>
            <person name="Nusbaum C."/>
            <person name="Birren B."/>
        </authorList>
    </citation>
    <scope>NUCLEOTIDE SEQUENCE [LARGE SCALE GENOMIC DNA]</scope>
    <source>
        <strain evidence="1 2">F0304</strain>
    </source>
</reference>
<dbReference type="AlphaFoldDB" id="W5IJH9"/>
<evidence type="ECO:0008006" key="3">
    <source>
        <dbReference type="Google" id="ProtNLM"/>
    </source>
</evidence>
<dbReference type="InterPro" id="IPR011044">
    <property type="entry name" value="Quino_amine_DH_bsu"/>
</dbReference>
<organism evidence="1 2">
    <name type="scientific">Scardovia inopinata F0304</name>
    <dbReference type="NCBI Taxonomy" id="641146"/>
    <lineage>
        <taxon>Bacteria</taxon>
        <taxon>Bacillati</taxon>
        <taxon>Actinomycetota</taxon>
        <taxon>Actinomycetes</taxon>
        <taxon>Bifidobacteriales</taxon>
        <taxon>Bifidobacteriaceae</taxon>
        <taxon>Scardovia</taxon>
    </lineage>
</organism>
<evidence type="ECO:0000313" key="2">
    <source>
        <dbReference type="Proteomes" id="UP000005777"/>
    </source>
</evidence>